<dbReference type="AlphaFoldDB" id="A0A2P4EUU3"/>
<dbReference type="Proteomes" id="UP000243451">
    <property type="component" value="Unassembled WGS sequence"/>
</dbReference>
<keyword evidence="3" id="KW-0223">Dioxygenase</keyword>
<feature type="domain" description="JmjC" evidence="6">
    <location>
        <begin position="101"/>
        <end position="229"/>
    </location>
</feature>
<keyword evidence="4" id="KW-0560">Oxidoreductase</keyword>
<evidence type="ECO:0000313" key="7">
    <source>
        <dbReference type="EMBL" id="POB03225.1"/>
    </source>
</evidence>
<dbReference type="PROSITE" id="PS51184">
    <property type="entry name" value="JMJC"/>
    <property type="match status" value="1"/>
</dbReference>
<reference evidence="7 8" key="1">
    <citation type="submission" date="2018-01" db="EMBL/GenBank/DDBJ databases">
        <title>Draft genome of the type strain Pseudomonas oceani DSM 100277 isolated from the deep water in Okinawa trough, northwestern Pacific Ocean.</title>
        <authorList>
            <person name="Gomila M."/>
            <person name="Mulet M."/>
            <person name="Garcia-Valdes E."/>
            <person name="Lalucat J."/>
        </authorList>
    </citation>
    <scope>NUCLEOTIDE SEQUENCE [LARGE SCALE GENOMIC DNA]</scope>
    <source>
        <strain evidence="7 8">DSM 100277</strain>
    </source>
</reference>
<evidence type="ECO:0000259" key="6">
    <source>
        <dbReference type="PROSITE" id="PS51184"/>
    </source>
</evidence>
<keyword evidence="5" id="KW-0408">Iron</keyword>
<evidence type="ECO:0000256" key="4">
    <source>
        <dbReference type="ARBA" id="ARBA00023002"/>
    </source>
</evidence>
<keyword evidence="8" id="KW-1185">Reference proteome</keyword>
<evidence type="ECO:0000313" key="8">
    <source>
        <dbReference type="Proteomes" id="UP000243451"/>
    </source>
</evidence>
<dbReference type="Gene3D" id="3.40.366.30">
    <property type="entry name" value="50S ribosomal protein L16 arginine hydroxylase, Chain A, Domain 2"/>
    <property type="match status" value="1"/>
</dbReference>
<name>A0A2P4EUU3_9GAMM</name>
<dbReference type="InterPro" id="IPR039994">
    <property type="entry name" value="NO66-like"/>
</dbReference>
<dbReference type="PANTHER" id="PTHR13096:SF8">
    <property type="entry name" value="RIBOSOMAL OXYGENASE 1"/>
    <property type="match status" value="1"/>
</dbReference>
<dbReference type="Pfam" id="PF20514">
    <property type="entry name" value="WHD_ROXA"/>
    <property type="match status" value="1"/>
</dbReference>
<dbReference type="PANTHER" id="PTHR13096">
    <property type="entry name" value="MINA53 MYC INDUCED NUCLEAR ANTIGEN"/>
    <property type="match status" value="1"/>
</dbReference>
<dbReference type="SMART" id="SM00558">
    <property type="entry name" value="JmjC"/>
    <property type="match status" value="1"/>
</dbReference>
<comment type="caution">
    <text evidence="7">The sequence shown here is derived from an EMBL/GenBank/DDBJ whole genome shotgun (WGS) entry which is preliminary data.</text>
</comment>
<protein>
    <submittedName>
        <fullName evidence="7">Cupin</fullName>
    </submittedName>
</protein>
<organism evidence="7 8">
    <name type="scientific">Halopseudomonas oceani</name>
    <dbReference type="NCBI Taxonomy" id="1708783"/>
    <lineage>
        <taxon>Bacteria</taxon>
        <taxon>Pseudomonadati</taxon>
        <taxon>Pseudomonadota</taxon>
        <taxon>Gammaproteobacteria</taxon>
        <taxon>Pseudomonadales</taxon>
        <taxon>Pseudomonadaceae</taxon>
        <taxon>Halopseudomonas</taxon>
    </lineage>
</organism>
<dbReference type="Pfam" id="PF08007">
    <property type="entry name" value="JmjC_2"/>
    <property type="match status" value="1"/>
</dbReference>
<evidence type="ECO:0000256" key="1">
    <source>
        <dbReference type="ARBA" id="ARBA00001954"/>
    </source>
</evidence>
<accession>A0A2P4EUU3</accession>
<dbReference type="InterPro" id="IPR003347">
    <property type="entry name" value="JmjC_dom"/>
</dbReference>
<proteinExistence type="predicted"/>
<evidence type="ECO:0000256" key="5">
    <source>
        <dbReference type="ARBA" id="ARBA00023004"/>
    </source>
</evidence>
<evidence type="ECO:0000256" key="3">
    <source>
        <dbReference type="ARBA" id="ARBA00022964"/>
    </source>
</evidence>
<keyword evidence="2" id="KW-0479">Metal-binding</keyword>
<dbReference type="InterPro" id="IPR046799">
    <property type="entry name" value="ROXA-like_wH"/>
</dbReference>
<dbReference type="SUPFAM" id="SSF51197">
    <property type="entry name" value="Clavaminate synthase-like"/>
    <property type="match status" value="1"/>
</dbReference>
<dbReference type="OrthoDB" id="9764016at2"/>
<dbReference type="EMBL" id="PPSK01000009">
    <property type="protein sequence ID" value="POB03225.1"/>
    <property type="molecule type" value="Genomic_DNA"/>
</dbReference>
<dbReference type="GO" id="GO:0016706">
    <property type="term" value="F:2-oxoglutarate-dependent dioxygenase activity"/>
    <property type="evidence" value="ECO:0007669"/>
    <property type="project" value="TreeGrafter"/>
</dbReference>
<gene>
    <name evidence="7" type="ORF">C1949_11085</name>
</gene>
<evidence type="ECO:0000256" key="2">
    <source>
        <dbReference type="ARBA" id="ARBA00022723"/>
    </source>
</evidence>
<dbReference type="GO" id="GO:0046872">
    <property type="term" value="F:metal ion binding"/>
    <property type="evidence" value="ECO:0007669"/>
    <property type="project" value="UniProtKB-KW"/>
</dbReference>
<dbReference type="Gene3D" id="2.60.120.650">
    <property type="entry name" value="Cupin"/>
    <property type="match status" value="1"/>
</dbReference>
<comment type="cofactor">
    <cofactor evidence="1">
        <name>Fe(2+)</name>
        <dbReference type="ChEBI" id="CHEBI:29033"/>
    </cofactor>
</comment>
<sequence length="391" mass="44089">MMTNEFDSLFGDIGVERFLAEYWQRKPLLIRQAFPNFESPIEPNELAGLSLEEEVESRLILKDGAHPWELQRGPFPDDTYSKLPERDWTLLVQAVDQFIPEVADLLEQFRFLPTWRIDDIMISYAAPGGGVGPHYDNYDVFLLQGHGKRRWRVGQHCTVDSPLLDHPDLRILADFDCQDEWVLEPGDMLYIPPGIAHDGIAETDCMTISVGFRAPSHQEVLVHFTDYLAHHLSDDERYTDAGASLPQDPAAIDQAAIERLQQSVLELVSDKEALATWFGRHMTEAKYPELAQAYAGEPEPLMEALHEGIGLCTNPAVRLAYWQASDGSLRLFANGEHCVVGGSLLPLVQLICNQRSLPAEVLLGWAAEDDAQELLEQLVEKGFLLMERQDE</sequence>